<evidence type="ECO:0000256" key="8">
    <source>
        <dbReference type="ARBA" id="ARBA00023306"/>
    </source>
</evidence>
<feature type="binding site" evidence="10">
    <location>
        <begin position="264"/>
        <end position="269"/>
    </location>
    <ligand>
        <name>UDP-N-acetyl-alpha-D-glucosamine</name>
        <dbReference type="ChEBI" id="CHEBI:57705"/>
    </ligand>
</feature>
<keyword evidence="3 10" id="KW-0328">Glycosyltransferase</keyword>
<dbReference type="PANTHER" id="PTHR21015">
    <property type="entry name" value="UDP-N-ACETYLGLUCOSAMINE--N-ACETYLMURAMYL-(PENTAPEPTIDE) PYROPHOSPHORYL-UNDECAPRENOL N-ACETYLGLUCOSAMINE TRANSFERASE 1"/>
    <property type="match status" value="1"/>
</dbReference>
<gene>
    <name evidence="10 13" type="primary">murG</name>
    <name evidence="13" type="ORF">QC825_06660</name>
</gene>
<keyword evidence="9 10" id="KW-0961">Cell wall biogenesis/degradation</keyword>
<feature type="binding site" evidence="10">
    <location>
        <position position="290"/>
    </location>
    <ligand>
        <name>UDP-N-acetyl-alpha-D-glucosamine</name>
        <dbReference type="ChEBI" id="CHEBI:57705"/>
    </ligand>
</feature>
<dbReference type="GO" id="GO:0016757">
    <property type="term" value="F:glycosyltransferase activity"/>
    <property type="evidence" value="ECO:0007669"/>
    <property type="project" value="UniProtKB-KW"/>
</dbReference>
<dbReference type="EC" id="2.4.1.227" evidence="10"/>
<dbReference type="Pfam" id="PF04101">
    <property type="entry name" value="Glyco_tran_28_C"/>
    <property type="match status" value="1"/>
</dbReference>
<dbReference type="SUPFAM" id="SSF53756">
    <property type="entry name" value="UDP-Glycosyltransferase/glycogen phosphorylase"/>
    <property type="match status" value="1"/>
</dbReference>
<dbReference type="EMBL" id="JARWAO010000003">
    <property type="protein sequence ID" value="MDR5895748.1"/>
    <property type="molecule type" value="Genomic_DNA"/>
</dbReference>
<dbReference type="CDD" id="cd03785">
    <property type="entry name" value="GT28_MurG"/>
    <property type="match status" value="1"/>
</dbReference>
<evidence type="ECO:0000256" key="6">
    <source>
        <dbReference type="ARBA" id="ARBA00022984"/>
    </source>
</evidence>
<reference evidence="13 14" key="1">
    <citation type="submission" date="2023-04" db="EMBL/GenBank/DDBJ databases">
        <title>A long-awaited taxogenomic arrangement of the family Halomonadaceae.</title>
        <authorList>
            <person name="De La Haba R."/>
            <person name="Chuvochina M."/>
            <person name="Wittouck S."/>
            <person name="Arahal D.R."/>
            <person name="Sanchez-Porro C."/>
            <person name="Hugenholtz P."/>
            <person name="Ventosa A."/>
        </authorList>
    </citation>
    <scope>NUCLEOTIDE SEQUENCE [LARGE SCALE GENOMIC DNA]</scope>
    <source>
        <strain evidence="13 14">DSM 22428</strain>
    </source>
</reference>
<dbReference type="Gene3D" id="3.40.50.2000">
    <property type="entry name" value="Glycogen Phosphorylase B"/>
    <property type="match status" value="2"/>
</dbReference>
<feature type="binding site" evidence="10">
    <location>
        <position position="162"/>
    </location>
    <ligand>
        <name>UDP-N-acetyl-alpha-D-glucosamine</name>
        <dbReference type="ChEBI" id="CHEBI:57705"/>
    </ligand>
</feature>
<keyword evidence="14" id="KW-1185">Reference proteome</keyword>
<keyword evidence="7 10" id="KW-0472">Membrane</keyword>
<evidence type="ECO:0000313" key="14">
    <source>
        <dbReference type="Proteomes" id="UP001269375"/>
    </source>
</evidence>
<evidence type="ECO:0000256" key="7">
    <source>
        <dbReference type="ARBA" id="ARBA00023136"/>
    </source>
</evidence>
<sequence length="359" mass="37687">MKRALIMAGGTGGHVVPALTLAKALSERGVEVHWLGTPRGIENTLVPKAGYPLHHIKVSGLRGNGAAGWLKAPYKLWAAIAEARKVIQTLKPGIVIGLGGFASGPGGVAAKLVGVPLVIHEQNAIAGLTNKCLARLATRTYAAFPGAFPGKRDVSVVGNPVRDDIERVGRTPREAAFYVGRPLRVAVTGGSLGAKALNEVVPQALGQLAPDVRPEVRHQAGRDKRAVTSEAYAAAGVEADVVEFIDDMAALYAWADLMICRSGALTVSELAAAGMPAILVPFPHAVDDHQAINAGFLADHGAAVMVRQNKLTPEALSEQLTALLVPYTLSTMARNARAQARLDAMACMAQQCMEIGFEQ</sequence>
<evidence type="ECO:0000256" key="5">
    <source>
        <dbReference type="ARBA" id="ARBA00022960"/>
    </source>
</evidence>
<dbReference type="NCBIfam" id="TIGR01133">
    <property type="entry name" value="murG"/>
    <property type="match status" value="1"/>
</dbReference>
<feature type="binding site" evidence="10">
    <location>
        <begin position="11"/>
        <end position="13"/>
    </location>
    <ligand>
        <name>UDP-N-acetyl-alpha-D-glucosamine</name>
        <dbReference type="ChEBI" id="CHEBI:57705"/>
    </ligand>
</feature>
<evidence type="ECO:0000313" key="13">
    <source>
        <dbReference type="EMBL" id="MDR5895748.1"/>
    </source>
</evidence>
<comment type="pathway">
    <text evidence="10">Cell wall biogenesis; peptidoglycan biosynthesis.</text>
</comment>
<dbReference type="RefSeq" id="WP_251589581.1">
    <property type="nucleotide sequence ID" value="NZ_JAMLJI010000001.1"/>
</dbReference>
<evidence type="ECO:0000256" key="10">
    <source>
        <dbReference type="HAMAP-Rule" id="MF_00033"/>
    </source>
</evidence>
<evidence type="ECO:0000256" key="1">
    <source>
        <dbReference type="ARBA" id="ARBA00022475"/>
    </source>
</evidence>
<accession>A0ABU1GUN2</accession>
<feature type="binding site" evidence="10">
    <location>
        <position position="191"/>
    </location>
    <ligand>
        <name>UDP-N-acetyl-alpha-D-glucosamine</name>
        <dbReference type="ChEBI" id="CHEBI:57705"/>
    </ligand>
</feature>
<keyword evidence="6 10" id="KW-0573">Peptidoglycan synthesis</keyword>
<organism evidence="13 14">
    <name type="scientific">Larsenimonas suaedae</name>
    <dbReference type="NCBI Taxonomy" id="1851019"/>
    <lineage>
        <taxon>Bacteria</taxon>
        <taxon>Pseudomonadati</taxon>
        <taxon>Pseudomonadota</taxon>
        <taxon>Gammaproteobacteria</taxon>
        <taxon>Oceanospirillales</taxon>
        <taxon>Halomonadaceae</taxon>
        <taxon>Larsenimonas</taxon>
    </lineage>
</organism>
<feature type="domain" description="Glycosyltransferase family 28 N-terminal" evidence="11">
    <location>
        <begin position="5"/>
        <end position="141"/>
    </location>
</feature>
<evidence type="ECO:0000256" key="2">
    <source>
        <dbReference type="ARBA" id="ARBA00022618"/>
    </source>
</evidence>
<feature type="binding site" evidence="10">
    <location>
        <position position="123"/>
    </location>
    <ligand>
        <name>UDP-N-acetyl-alpha-D-glucosamine</name>
        <dbReference type="ChEBI" id="CHEBI:57705"/>
    </ligand>
</feature>
<comment type="subcellular location">
    <subcellularLocation>
        <location evidence="10">Cell membrane</location>
        <topology evidence="10">Peripheral membrane protein</topology>
        <orientation evidence="10">Cytoplasmic side</orientation>
    </subcellularLocation>
</comment>
<keyword evidence="2 10" id="KW-0132">Cell division</keyword>
<evidence type="ECO:0000256" key="3">
    <source>
        <dbReference type="ARBA" id="ARBA00022676"/>
    </source>
</evidence>
<dbReference type="Proteomes" id="UP001269375">
    <property type="component" value="Unassembled WGS sequence"/>
</dbReference>
<feature type="binding site" evidence="10">
    <location>
        <position position="245"/>
    </location>
    <ligand>
        <name>UDP-N-acetyl-alpha-D-glucosamine</name>
        <dbReference type="ChEBI" id="CHEBI:57705"/>
    </ligand>
</feature>
<feature type="domain" description="Glycosyl transferase family 28 C-terminal" evidence="12">
    <location>
        <begin position="185"/>
        <end position="341"/>
    </location>
</feature>
<comment type="catalytic activity">
    <reaction evidence="10">
        <text>di-trans,octa-cis-undecaprenyl diphospho-N-acetyl-alpha-D-muramoyl-L-alanyl-D-glutamyl-meso-2,6-diaminopimeloyl-D-alanyl-D-alanine + UDP-N-acetyl-alpha-D-glucosamine = di-trans,octa-cis-undecaprenyl diphospho-[N-acetyl-alpha-D-glucosaminyl-(1-&gt;4)]-N-acetyl-alpha-D-muramoyl-L-alanyl-D-glutamyl-meso-2,6-diaminopimeloyl-D-alanyl-D-alanine + UDP + H(+)</text>
        <dbReference type="Rhea" id="RHEA:31227"/>
        <dbReference type="ChEBI" id="CHEBI:15378"/>
        <dbReference type="ChEBI" id="CHEBI:57705"/>
        <dbReference type="ChEBI" id="CHEBI:58223"/>
        <dbReference type="ChEBI" id="CHEBI:61387"/>
        <dbReference type="ChEBI" id="CHEBI:61388"/>
        <dbReference type="EC" id="2.4.1.227"/>
    </reaction>
</comment>
<dbReference type="InterPro" id="IPR007235">
    <property type="entry name" value="Glyco_trans_28_C"/>
</dbReference>
<keyword evidence="4 10" id="KW-0808">Transferase</keyword>
<keyword evidence="1 10" id="KW-1003">Cell membrane</keyword>
<evidence type="ECO:0000256" key="9">
    <source>
        <dbReference type="ARBA" id="ARBA00023316"/>
    </source>
</evidence>
<evidence type="ECO:0000256" key="4">
    <source>
        <dbReference type="ARBA" id="ARBA00022679"/>
    </source>
</evidence>
<name>A0ABU1GUN2_9GAMM</name>
<dbReference type="PANTHER" id="PTHR21015:SF22">
    <property type="entry name" value="GLYCOSYLTRANSFERASE"/>
    <property type="match status" value="1"/>
</dbReference>
<dbReference type="Pfam" id="PF03033">
    <property type="entry name" value="Glyco_transf_28"/>
    <property type="match status" value="1"/>
</dbReference>
<protein>
    <recommendedName>
        <fullName evidence="10">UDP-N-acetylglucosamine--N-acetylmuramyl-(pentapeptide) pyrophosphoryl-undecaprenol N-acetylglucosamine transferase</fullName>
        <ecNumber evidence="10">2.4.1.227</ecNumber>
    </recommendedName>
    <alternativeName>
        <fullName evidence="10">Undecaprenyl-PP-MurNAc-pentapeptide-UDPGlcNAc GlcNAc transferase</fullName>
    </alternativeName>
</protein>
<dbReference type="HAMAP" id="MF_00033">
    <property type="entry name" value="MurG"/>
    <property type="match status" value="1"/>
</dbReference>
<keyword evidence="8 10" id="KW-0131">Cell cycle</keyword>
<proteinExistence type="inferred from homology"/>
<comment type="similarity">
    <text evidence="10">Belongs to the glycosyltransferase 28 family. MurG subfamily.</text>
</comment>
<comment type="caution">
    <text evidence="13">The sequence shown here is derived from an EMBL/GenBank/DDBJ whole genome shotgun (WGS) entry which is preliminary data.</text>
</comment>
<comment type="function">
    <text evidence="10">Cell wall formation. Catalyzes the transfer of a GlcNAc subunit on undecaprenyl-pyrophosphoryl-MurNAc-pentapeptide (lipid intermediate I) to form undecaprenyl-pyrophosphoryl-MurNAc-(pentapeptide)GlcNAc (lipid intermediate II).</text>
</comment>
<keyword evidence="5 10" id="KW-0133">Cell shape</keyword>
<dbReference type="InterPro" id="IPR004276">
    <property type="entry name" value="GlycoTrans_28_N"/>
</dbReference>
<evidence type="ECO:0000259" key="11">
    <source>
        <dbReference type="Pfam" id="PF03033"/>
    </source>
</evidence>
<evidence type="ECO:0000259" key="12">
    <source>
        <dbReference type="Pfam" id="PF04101"/>
    </source>
</evidence>
<dbReference type="InterPro" id="IPR006009">
    <property type="entry name" value="GlcNAc_MurG"/>
</dbReference>